<dbReference type="InParanoid" id="E9EBZ7"/>
<sequence length="250" mass="28254">MPTLQPWTNTARSGRLTSFPEIRKEKVVTVYTLECYPNTKITGISMPSEEGGCPVGFESENVQSVVKNVGTLAGDLGVSDIPETHQMTPSLTMERVLCKELPARKAKRKKPPRKGKIPPCERKLRSDSPEYIRIQTAQLILATENLRENGTMVVLMRKPENPPTTELLRLFSQFSEISLFKHRHHYQTTSSFYMVAKNVQTRSEKATRAIAKRRKKWKETTLRQAGEADESEESVGDEFENVSDLIGAQC</sequence>
<feature type="compositionally biased region" description="Acidic residues" evidence="1">
    <location>
        <begin position="227"/>
        <end position="241"/>
    </location>
</feature>
<dbReference type="KEGG" id="maw:19251706"/>
<protein>
    <submittedName>
        <fullName evidence="2">FtsJ-like methyltransferase family protein</fullName>
    </submittedName>
</protein>
<dbReference type="HOGENOM" id="CLU_1111618_0_0_1"/>
<organism evidence="3">
    <name type="scientific">Metarhizium acridum (strain CQMa 102)</name>
    <dbReference type="NCBI Taxonomy" id="655827"/>
    <lineage>
        <taxon>Eukaryota</taxon>
        <taxon>Fungi</taxon>
        <taxon>Dikarya</taxon>
        <taxon>Ascomycota</taxon>
        <taxon>Pezizomycotina</taxon>
        <taxon>Sordariomycetes</taxon>
        <taxon>Hypocreomycetidae</taxon>
        <taxon>Hypocreales</taxon>
        <taxon>Clavicipitaceae</taxon>
        <taxon>Metarhizium</taxon>
    </lineage>
</organism>
<dbReference type="OrthoDB" id="417125at2759"/>
<dbReference type="GeneID" id="19251706"/>
<evidence type="ECO:0000313" key="3">
    <source>
        <dbReference type="Proteomes" id="UP000002499"/>
    </source>
</evidence>
<dbReference type="eggNOG" id="ENOG502RK1M">
    <property type="taxonomic scope" value="Eukaryota"/>
</dbReference>
<evidence type="ECO:0000256" key="1">
    <source>
        <dbReference type="SAM" id="MobiDB-lite"/>
    </source>
</evidence>
<keyword evidence="2" id="KW-0489">Methyltransferase</keyword>
<keyword evidence="2" id="KW-0808">Transferase</keyword>
<dbReference type="Gene3D" id="3.40.50.150">
    <property type="entry name" value="Vaccinia Virus protein VP39"/>
    <property type="match status" value="1"/>
</dbReference>
<evidence type="ECO:0000313" key="2">
    <source>
        <dbReference type="EMBL" id="EFY86533.1"/>
    </source>
</evidence>
<dbReference type="STRING" id="655827.E9EBZ7"/>
<dbReference type="GO" id="GO:0008168">
    <property type="term" value="F:methyltransferase activity"/>
    <property type="evidence" value="ECO:0007669"/>
    <property type="project" value="UniProtKB-KW"/>
</dbReference>
<feature type="region of interest" description="Disordered" evidence="1">
    <location>
        <begin position="217"/>
        <end position="250"/>
    </location>
</feature>
<accession>E9EBZ7</accession>
<dbReference type="Proteomes" id="UP000002499">
    <property type="component" value="Unassembled WGS sequence"/>
</dbReference>
<name>E9EBZ7_METAQ</name>
<keyword evidence="3" id="KW-1185">Reference proteome</keyword>
<proteinExistence type="predicted"/>
<dbReference type="InterPro" id="IPR029063">
    <property type="entry name" value="SAM-dependent_MTases_sf"/>
</dbReference>
<dbReference type="EMBL" id="GL698544">
    <property type="protein sequence ID" value="EFY86533.1"/>
    <property type="molecule type" value="Genomic_DNA"/>
</dbReference>
<gene>
    <name evidence="2" type="ORF">MAC_07395</name>
</gene>
<dbReference type="GO" id="GO:0032259">
    <property type="term" value="P:methylation"/>
    <property type="evidence" value="ECO:0007669"/>
    <property type="project" value="UniProtKB-KW"/>
</dbReference>
<reference evidence="2 3" key="1">
    <citation type="journal article" date="2011" name="PLoS Genet.">
        <title>Genome sequencing and comparative transcriptomics of the model entomopathogenic fungi Metarhizium anisopliae and M. acridum.</title>
        <authorList>
            <person name="Gao Q."/>
            <person name="Jin K."/>
            <person name="Ying S.H."/>
            <person name="Zhang Y."/>
            <person name="Xiao G."/>
            <person name="Shang Y."/>
            <person name="Duan Z."/>
            <person name="Hu X."/>
            <person name="Xie X.Q."/>
            <person name="Zhou G."/>
            <person name="Peng G."/>
            <person name="Luo Z."/>
            <person name="Huang W."/>
            <person name="Wang B."/>
            <person name="Fang W."/>
            <person name="Wang S."/>
            <person name="Zhong Y."/>
            <person name="Ma L.J."/>
            <person name="St Leger R.J."/>
            <person name="Zhao G.P."/>
            <person name="Pei Y."/>
            <person name="Feng M.G."/>
            <person name="Xia Y."/>
            <person name="Wang C."/>
        </authorList>
    </citation>
    <scope>NUCLEOTIDE SEQUENCE [LARGE SCALE GENOMIC DNA]</scope>
    <source>
        <strain evidence="2 3">CQMa 102</strain>
    </source>
</reference>
<dbReference type="AlphaFoldDB" id="E9EBZ7"/>